<evidence type="ECO:0000313" key="4">
    <source>
        <dbReference type="Proteomes" id="UP000694846"/>
    </source>
</evidence>
<dbReference type="Proteomes" id="UP000694846">
    <property type="component" value="Unplaced"/>
</dbReference>
<dbReference type="InterPro" id="IPR050468">
    <property type="entry name" value="Cuticle_Struct_Prot"/>
</dbReference>
<dbReference type="PANTHER" id="PTHR10380:SF234">
    <property type="entry name" value="CUTICULAR PROTEIN 97EA, ISOFORM A"/>
    <property type="match status" value="1"/>
</dbReference>
<evidence type="ECO:0000256" key="2">
    <source>
        <dbReference type="SAM" id="MobiDB-lite"/>
    </source>
</evidence>
<dbReference type="InterPro" id="IPR000618">
    <property type="entry name" value="Insect_cuticle"/>
</dbReference>
<feature type="region of interest" description="Disordered" evidence="2">
    <location>
        <begin position="126"/>
        <end position="343"/>
    </location>
</feature>
<evidence type="ECO:0000313" key="5">
    <source>
        <dbReference type="RefSeq" id="XP_025406047.1"/>
    </source>
</evidence>
<reference evidence="5" key="1">
    <citation type="submission" date="2025-08" db="UniProtKB">
        <authorList>
            <consortium name="RefSeq"/>
        </authorList>
    </citation>
    <scope>IDENTIFICATION</scope>
    <source>
        <tissue evidence="5">Whole body</tissue>
    </source>
</reference>
<dbReference type="PROSITE" id="PS51155">
    <property type="entry name" value="CHIT_BIND_RR_2"/>
    <property type="match status" value="1"/>
</dbReference>
<dbReference type="GeneID" id="112680221"/>
<feature type="chain" id="PRO_5034174041" evidence="3">
    <location>
        <begin position="21"/>
        <end position="375"/>
    </location>
</feature>
<dbReference type="RefSeq" id="XP_025406047.1">
    <property type="nucleotide sequence ID" value="XM_025550262.1"/>
</dbReference>
<feature type="compositionally biased region" description="Acidic residues" evidence="2">
    <location>
        <begin position="129"/>
        <end position="138"/>
    </location>
</feature>
<accession>A0A8B8F6U4</accession>
<feature type="signal peptide" evidence="3">
    <location>
        <begin position="1"/>
        <end position="20"/>
    </location>
</feature>
<name>A0A8B8F6U4_9HEMI</name>
<keyword evidence="1" id="KW-0193">Cuticle</keyword>
<dbReference type="Pfam" id="PF00379">
    <property type="entry name" value="Chitin_bind_4"/>
    <property type="match status" value="1"/>
</dbReference>
<protein>
    <submittedName>
        <fullName evidence="5">Uncharacterized protein LOC112680221</fullName>
    </submittedName>
</protein>
<dbReference type="PROSITE" id="PS51257">
    <property type="entry name" value="PROKAR_LIPOPROTEIN"/>
    <property type="match status" value="1"/>
</dbReference>
<sequence length="375" mass="40136">MYKLVRSVVIVLLGLSACSGQDDIENYANNGKSAVVSIRNKDQDISILKQIHRHNEDGSYTYGYEGSDGSFKIETKTRTGEVSGKYGYVDDLGKLRVVEYGANKYGFQPAGDGITVPAPTLVELRQENDGEPVEEEEEERTKKPSPASRPGKHAFVQQQPRPEPQPQLQREPQRPTTDTVRSSVADFDDYDAAGWTSAQSAEPQRSVAPKPAARPRPAAGRFGGAAAVAARPKSPVPPPPQVAGSFRAAPETGSPQQAPSGSYRSVQAFGGEAWAASRSDAERPTAAVDHSYDTFEDQQEPETESPAVFRAAAKPAVRNGGGSARAAQSPSAANGYRSAPRQMRTSSILDQLAEQYALPESGSPVAHSVSFGLDH</sequence>
<dbReference type="OrthoDB" id="6371055at2759"/>
<proteinExistence type="predicted"/>
<keyword evidence="4" id="KW-1185">Reference proteome</keyword>
<feature type="compositionally biased region" description="Polar residues" evidence="2">
    <location>
        <begin position="253"/>
        <end position="265"/>
    </location>
</feature>
<evidence type="ECO:0000256" key="3">
    <source>
        <dbReference type="SAM" id="SignalP"/>
    </source>
</evidence>
<dbReference type="GO" id="GO:0008010">
    <property type="term" value="F:structural constituent of chitin-based larval cuticle"/>
    <property type="evidence" value="ECO:0007669"/>
    <property type="project" value="TreeGrafter"/>
</dbReference>
<dbReference type="GO" id="GO:0062129">
    <property type="term" value="C:chitin-based extracellular matrix"/>
    <property type="evidence" value="ECO:0007669"/>
    <property type="project" value="TreeGrafter"/>
</dbReference>
<dbReference type="AlphaFoldDB" id="A0A8B8F6U4"/>
<keyword evidence="3" id="KW-0732">Signal</keyword>
<evidence type="ECO:0000256" key="1">
    <source>
        <dbReference type="PROSITE-ProRule" id="PRU00497"/>
    </source>
</evidence>
<feature type="compositionally biased region" description="Acidic residues" evidence="2">
    <location>
        <begin position="294"/>
        <end position="303"/>
    </location>
</feature>
<dbReference type="PANTHER" id="PTHR10380">
    <property type="entry name" value="CUTICLE PROTEIN"/>
    <property type="match status" value="1"/>
</dbReference>
<gene>
    <name evidence="5" type="primary">LOC112680221</name>
</gene>
<organism evidence="4 5">
    <name type="scientific">Sipha flava</name>
    <name type="common">yellow sugarcane aphid</name>
    <dbReference type="NCBI Taxonomy" id="143950"/>
    <lineage>
        <taxon>Eukaryota</taxon>
        <taxon>Metazoa</taxon>
        <taxon>Ecdysozoa</taxon>
        <taxon>Arthropoda</taxon>
        <taxon>Hexapoda</taxon>
        <taxon>Insecta</taxon>
        <taxon>Pterygota</taxon>
        <taxon>Neoptera</taxon>
        <taxon>Paraneoptera</taxon>
        <taxon>Hemiptera</taxon>
        <taxon>Sternorrhyncha</taxon>
        <taxon>Aphidomorpha</taxon>
        <taxon>Aphidoidea</taxon>
        <taxon>Aphididae</taxon>
        <taxon>Sipha</taxon>
    </lineage>
</organism>
<feature type="compositionally biased region" description="Low complexity" evidence="2">
    <location>
        <begin position="207"/>
        <end position="233"/>
    </location>
</feature>